<dbReference type="AlphaFoldDB" id="A0A918T5Z5"/>
<comment type="caution">
    <text evidence="2">The sequence shown here is derived from an EMBL/GenBank/DDBJ whole genome shotgun (WGS) entry which is preliminary data.</text>
</comment>
<keyword evidence="3" id="KW-1185">Reference proteome</keyword>
<sequence>MPAAGADAEADTGTRGGAAARAARGVESTSSIAAEPAAAWRRADVTIIQPP</sequence>
<proteinExistence type="predicted"/>
<dbReference type="Proteomes" id="UP000644020">
    <property type="component" value="Unassembled WGS sequence"/>
</dbReference>
<reference evidence="2" key="1">
    <citation type="journal article" date="2014" name="Int. J. Syst. Evol. Microbiol.">
        <title>Complete genome sequence of Corynebacterium casei LMG S-19264T (=DSM 44701T), isolated from a smear-ripened cheese.</title>
        <authorList>
            <consortium name="US DOE Joint Genome Institute (JGI-PGF)"/>
            <person name="Walter F."/>
            <person name="Albersmeier A."/>
            <person name="Kalinowski J."/>
            <person name="Ruckert C."/>
        </authorList>
    </citation>
    <scope>NUCLEOTIDE SEQUENCE</scope>
    <source>
        <strain evidence="2">JCM 4518</strain>
    </source>
</reference>
<dbReference type="EMBL" id="BMUL01000007">
    <property type="protein sequence ID" value="GHA86594.1"/>
    <property type="molecule type" value="Genomic_DNA"/>
</dbReference>
<feature type="compositionally biased region" description="Low complexity" evidence="1">
    <location>
        <begin position="1"/>
        <end position="25"/>
    </location>
</feature>
<organism evidence="2 3">
    <name type="scientific">Streptomyces termitum</name>
    <dbReference type="NCBI Taxonomy" id="67368"/>
    <lineage>
        <taxon>Bacteria</taxon>
        <taxon>Bacillati</taxon>
        <taxon>Actinomycetota</taxon>
        <taxon>Actinomycetes</taxon>
        <taxon>Kitasatosporales</taxon>
        <taxon>Streptomycetaceae</taxon>
        <taxon>Streptomyces</taxon>
    </lineage>
</organism>
<accession>A0A918T5Z5</accession>
<evidence type="ECO:0000313" key="2">
    <source>
        <dbReference type="EMBL" id="GHA86594.1"/>
    </source>
</evidence>
<evidence type="ECO:0000313" key="3">
    <source>
        <dbReference type="Proteomes" id="UP000644020"/>
    </source>
</evidence>
<name>A0A918T5Z5_9ACTN</name>
<gene>
    <name evidence="2" type="ORF">GCM10010305_33050</name>
</gene>
<reference evidence="2" key="2">
    <citation type="submission" date="2020-09" db="EMBL/GenBank/DDBJ databases">
        <authorList>
            <person name="Sun Q."/>
            <person name="Ohkuma M."/>
        </authorList>
    </citation>
    <scope>NUCLEOTIDE SEQUENCE</scope>
    <source>
        <strain evidence="2">JCM 4518</strain>
    </source>
</reference>
<feature type="region of interest" description="Disordered" evidence="1">
    <location>
        <begin position="1"/>
        <end position="36"/>
    </location>
</feature>
<evidence type="ECO:0000256" key="1">
    <source>
        <dbReference type="SAM" id="MobiDB-lite"/>
    </source>
</evidence>
<protein>
    <submittedName>
        <fullName evidence="2">Uncharacterized protein</fullName>
    </submittedName>
</protein>